<evidence type="ECO:0000313" key="1">
    <source>
        <dbReference type="EMBL" id="CDW30425.1"/>
    </source>
</evidence>
<accession>A0A0K2TX66</accession>
<name>A0A0K2TX66_LEPSM</name>
<proteinExistence type="predicted"/>
<protein>
    <submittedName>
        <fullName evidence="1">Uncharacterized protein</fullName>
    </submittedName>
</protein>
<dbReference type="AlphaFoldDB" id="A0A0K2TX66"/>
<reference evidence="1" key="1">
    <citation type="submission" date="2014-05" db="EMBL/GenBank/DDBJ databases">
        <authorList>
            <person name="Chronopoulou M."/>
        </authorList>
    </citation>
    <scope>NUCLEOTIDE SEQUENCE</scope>
    <source>
        <tissue evidence="1">Whole organism</tissue>
    </source>
</reference>
<dbReference type="EMBL" id="HACA01013064">
    <property type="protein sequence ID" value="CDW30425.1"/>
    <property type="molecule type" value="Transcribed_RNA"/>
</dbReference>
<sequence>MCLKQSLIAHLPAYHLPSLPSRPTLKTILLNSLSFWSTTHSVYTVAAPRLYLISFPGHEFSRDILFFNCLLSNKVCIKMNQDR</sequence>
<organism evidence="1">
    <name type="scientific">Lepeophtheirus salmonis</name>
    <name type="common">Salmon louse</name>
    <name type="synonym">Caligus salmonis</name>
    <dbReference type="NCBI Taxonomy" id="72036"/>
    <lineage>
        <taxon>Eukaryota</taxon>
        <taxon>Metazoa</taxon>
        <taxon>Ecdysozoa</taxon>
        <taxon>Arthropoda</taxon>
        <taxon>Crustacea</taxon>
        <taxon>Multicrustacea</taxon>
        <taxon>Hexanauplia</taxon>
        <taxon>Copepoda</taxon>
        <taxon>Siphonostomatoida</taxon>
        <taxon>Caligidae</taxon>
        <taxon>Lepeophtheirus</taxon>
    </lineage>
</organism>